<keyword evidence="14" id="KW-1185">Reference proteome</keyword>
<keyword evidence="9" id="KW-0472">Membrane</keyword>
<dbReference type="GO" id="GO:0000155">
    <property type="term" value="F:phosphorelay sensor kinase activity"/>
    <property type="evidence" value="ECO:0007669"/>
    <property type="project" value="InterPro"/>
</dbReference>
<keyword evidence="4" id="KW-0808">Transferase</keyword>
<dbReference type="Pfam" id="PF23539">
    <property type="entry name" value="DUF7134"/>
    <property type="match status" value="1"/>
</dbReference>
<dbReference type="PANTHER" id="PTHR24421">
    <property type="entry name" value="NITRATE/NITRITE SENSOR PROTEIN NARX-RELATED"/>
    <property type="match status" value="1"/>
</dbReference>
<dbReference type="InterPro" id="IPR003594">
    <property type="entry name" value="HATPase_dom"/>
</dbReference>
<evidence type="ECO:0000256" key="4">
    <source>
        <dbReference type="ARBA" id="ARBA00022679"/>
    </source>
</evidence>
<dbReference type="SUPFAM" id="SSF55874">
    <property type="entry name" value="ATPase domain of HSP90 chaperone/DNA topoisomerase II/histidine kinase"/>
    <property type="match status" value="1"/>
</dbReference>
<dbReference type="GO" id="GO:0016020">
    <property type="term" value="C:membrane"/>
    <property type="evidence" value="ECO:0007669"/>
    <property type="project" value="InterPro"/>
</dbReference>
<dbReference type="Gene3D" id="3.30.565.10">
    <property type="entry name" value="Histidine kinase-like ATPase, C-terminal domain"/>
    <property type="match status" value="1"/>
</dbReference>
<dbReference type="InterPro" id="IPR050482">
    <property type="entry name" value="Sensor_HK_TwoCompSys"/>
</dbReference>
<organism evidence="13 14">
    <name type="scientific">Catellatospora methionotrophica</name>
    <dbReference type="NCBI Taxonomy" id="121620"/>
    <lineage>
        <taxon>Bacteria</taxon>
        <taxon>Bacillati</taxon>
        <taxon>Actinomycetota</taxon>
        <taxon>Actinomycetes</taxon>
        <taxon>Micromonosporales</taxon>
        <taxon>Micromonosporaceae</taxon>
        <taxon>Catellatospora</taxon>
    </lineage>
</organism>
<evidence type="ECO:0000259" key="11">
    <source>
        <dbReference type="Pfam" id="PF07730"/>
    </source>
</evidence>
<protein>
    <recommendedName>
        <fullName evidence="2">histidine kinase</fullName>
        <ecNumber evidence="2">2.7.13.3</ecNumber>
    </recommendedName>
</protein>
<dbReference type="Gene3D" id="1.20.5.1930">
    <property type="match status" value="1"/>
</dbReference>
<dbReference type="InterPro" id="IPR055558">
    <property type="entry name" value="DUF7134"/>
</dbReference>
<proteinExistence type="predicted"/>
<evidence type="ECO:0000259" key="10">
    <source>
        <dbReference type="Pfam" id="PF02518"/>
    </source>
</evidence>
<keyword evidence="8" id="KW-0902">Two-component regulatory system</keyword>
<evidence type="ECO:0000256" key="6">
    <source>
        <dbReference type="ARBA" id="ARBA00022777"/>
    </source>
</evidence>
<dbReference type="GO" id="GO:0005524">
    <property type="term" value="F:ATP binding"/>
    <property type="evidence" value="ECO:0007669"/>
    <property type="project" value="UniProtKB-KW"/>
</dbReference>
<keyword evidence="5" id="KW-0547">Nucleotide-binding</keyword>
<dbReference type="EMBL" id="BONJ01000001">
    <property type="protein sequence ID" value="GIG11784.1"/>
    <property type="molecule type" value="Genomic_DNA"/>
</dbReference>
<evidence type="ECO:0000313" key="13">
    <source>
        <dbReference type="EMBL" id="GIG11784.1"/>
    </source>
</evidence>
<feature type="transmembrane region" description="Helical" evidence="9">
    <location>
        <begin position="126"/>
        <end position="146"/>
    </location>
</feature>
<sequence length="388" mass="42268">MRWRQLADVVLVSWLLAAALLLAGTDVAAATTGVPIDAAGWALILALHLPLYVRTWFPLPILLAVATAATVYLTLGYYHSVVTFAVALAVFTVAETRPRRTSVPGALLGWAVLLYAQRALDGDERLFGSVVVTFILLVAWGFGDNWRQLRERGRRLAYLTEQLRREQQERAHQAVSQEQRRIARELHDVVAHHMSVISVQAGLGRYVLDADPQTARTALDVIAGTAHEALSEMRRLLAVLRVSSVEAGEPAQFDAAPGLDRLPHLLDRVRAAGATVTSHTEGEPVTLPPGLALCVYRVVQESLTNVLKHAVPPEAAVSLTWRAQSLEVRVTDRGAPRRPESPSDVVRHGLIGMRERARIYGGTLSAGPRPQGGFEVRLTLPIGEHGDG</sequence>
<keyword evidence="9" id="KW-1133">Transmembrane helix</keyword>
<keyword evidence="9" id="KW-0812">Transmembrane</keyword>
<feature type="domain" description="DUF7134" evidence="12">
    <location>
        <begin position="12"/>
        <end position="148"/>
    </location>
</feature>
<comment type="catalytic activity">
    <reaction evidence="1">
        <text>ATP + protein L-histidine = ADP + protein N-phospho-L-histidine.</text>
        <dbReference type="EC" id="2.7.13.3"/>
    </reaction>
</comment>
<dbReference type="InterPro" id="IPR036890">
    <property type="entry name" value="HATPase_C_sf"/>
</dbReference>
<reference evidence="13" key="1">
    <citation type="submission" date="2021-01" db="EMBL/GenBank/DDBJ databases">
        <title>Whole genome shotgun sequence of Catellatospora methionotrophica NBRC 14553.</title>
        <authorList>
            <person name="Komaki H."/>
            <person name="Tamura T."/>
        </authorList>
    </citation>
    <scope>NUCLEOTIDE SEQUENCE</scope>
    <source>
        <strain evidence="13">NBRC 14553</strain>
    </source>
</reference>
<dbReference type="CDD" id="cd16917">
    <property type="entry name" value="HATPase_UhpB-NarQ-NarX-like"/>
    <property type="match status" value="1"/>
</dbReference>
<keyword evidence="7" id="KW-0067">ATP-binding</keyword>
<evidence type="ECO:0000256" key="3">
    <source>
        <dbReference type="ARBA" id="ARBA00022553"/>
    </source>
</evidence>
<dbReference type="Proteomes" id="UP000660339">
    <property type="component" value="Unassembled WGS sequence"/>
</dbReference>
<evidence type="ECO:0000256" key="5">
    <source>
        <dbReference type="ARBA" id="ARBA00022741"/>
    </source>
</evidence>
<keyword evidence="6" id="KW-0418">Kinase</keyword>
<evidence type="ECO:0000256" key="8">
    <source>
        <dbReference type="ARBA" id="ARBA00023012"/>
    </source>
</evidence>
<feature type="transmembrane region" description="Helical" evidence="9">
    <location>
        <begin position="61"/>
        <end position="91"/>
    </location>
</feature>
<evidence type="ECO:0000313" key="14">
    <source>
        <dbReference type="Proteomes" id="UP000660339"/>
    </source>
</evidence>
<evidence type="ECO:0000256" key="1">
    <source>
        <dbReference type="ARBA" id="ARBA00000085"/>
    </source>
</evidence>
<dbReference type="GO" id="GO:0046983">
    <property type="term" value="F:protein dimerization activity"/>
    <property type="evidence" value="ECO:0007669"/>
    <property type="project" value="InterPro"/>
</dbReference>
<dbReference type="Pfam" id="PF07730">
    <property type="entry name" value="HisKA_3"/>
    <property type="match status" value="1"/>
</dbReference>
<gene>
    <name evidence="13" type="ORF">Cme02nite_01160</name>
</gene>
<dbReference type="AlphaFoldDB" id="A0A8J3L9X0"/>
<feature type="domain" description="Histidine kinase/HSP90-like ATPase" evidence="10">
    <location>
        <begin position="295"/>
        <end position="382"/>
    </location>
</feature>
<dbReference type="RefSeq" id="WP_166380617.1">
    <property type="nucleotide sequence ID" value="NZ_BAAATT010000011.1"/>
</dbReference>
<comment type="caution">
    <text evidence="13">The sequence shown here is derived from an EMBL/GenBank/DDBJ whole genome shotgun (WGS) entry which is preliminary data.</text>
</comment>
<evidence type="ECO:0000256" key="7">
    <source>
        <dbReference type="ARBA" id="ARBA00022840"/>
    </source>
</evidence>
<keyword evidence="3" id="KW-0597">Phosphoprotein</keyword>
<accession>A0A8J3L9X0</accession>
<dbReference type="EC" id="2.7.13.3" evidence="2"/>
<evidence type="ECO:0000256" key="2">
    <source>
        <dbReference type="ARBA" id="ARBA00012438"/>
    </source>
</evidence>
<dbReference type="InterPro" id="IPR011712">
    <property type="entry name" value="Sig_transdc_His_kin_sub3_dim/P"/>
</dbReference>
<dbReference type="Pfam" id="PF02518">
    <property type="entry name" value="HATPase_c"/>
    <property type="match status" value="1"/>
</dbReference>
<evidence type="ECO:0000259" key="12">
    <source>
        <dbReference type="Pfam" id="PF23539"/>
    </source>
</evidence>
<dbReference type="PANTHER" id="PTHR24421:SF10">
    <property type="entry name" value="NITRATE_NITRITE SENSOR PROTEIN NARQ"/>
    <property type="match status" value="1"/>
</dbReference>
<evidence type="ECO:0000256" key="9">
    <source>
        <dbReference type="SAM" id="Phobius"/>
    </source>
</evidence>
<feature type="domain" description="Signal transduction histidine kinase subgroup 3 dimerisation and phosphoacceptor" evidence="11">
    <location>
        <begin position="178"/>
        <end position="241"/>
    </location>
</feature>
<name>A0A8J3L9X0_9ACTN</name>